<feature type="non-terminal residue" evidence="2">
    <location>
        <position position="42"/>
    </location>
</feature>
<comment type="caution">
    <text evidence="2">The sequence shown here is derived from an EMBL/GenBank/DDBJ whole genome shotgun (WGS) entry which is preliminary data.</text>
</comment>
<feature type="compositionally biased region" description="Basic residues" evidence="1">
    <location>
        <begin position="1"/>
        <end position="10"/>
    </location>
</feature>
<name>A0AAD5F952_SILAS</name>
<feature type="region of interest" description="Disordered" evidence="1">
    <location>
        <begin position="1"/>
        <end position="42"/>
    </location>
</feature>
<evidence type="ECO:0000256" key="1">
    <source>
        <dbReference type="SAM" id="MobiDB-lite"/>
    </source>
</evidence>
<evidence type="ECO:0000313" key="3">
    <source>
        <dbReference type="Proteomes" id="UP001205998"/>
    </source>
</evidence>
<sequence>NTGPHWKRRGHRDDDEQDEDLTKDMEDPSPVPGMEEVSLPKN</sequence>
<dbReference type="Proteomes" id="UP001205998">
    <property type="component" value="Unassembled WGS sequence"/>
</dbReference>
<keyword evidence="3" id="KW-1185">Reference proteome</keyword>
<gene>
    <name evidence="2" type="ORF">C0J50_12481</name>
</gene>
<dbReference type="EMBL" id="MU595481">
    <property type="protein sequence ID" value="KAI5606974.1"/>
    <property type="molecule type" value="Genomic_DNA"/>
</dbReference>
<evidence type="ECO:0000313" key="2">
    <source>
        <dbReference type="EMBL" id="KAI5606974.1"/>
    </source>
</evidence>
<feature type="non-terminal residue" evidence="2">
    <location>
        <position position="1"/>
    </location>
</feature>
<protein>
    <submittedName>
        <fullName evidence="2">SWI/SNF complex subunit SMARCC1 isoform X1</fullName>
    </submittedName>
</protein>
<dbReference type="AlphaFoldDB" id="A0AAD5F952"/>
<organism evidence="2 3">
    <name type="scientific">Silurus asotus</name>
    <name type="common">Amur catfish</name>
    <name type="synonym">Parasilurus asotus</name>
    <dbReference type="NCBI Taxonomy" id="30991"/>
    <lineage>
        <taxon>Eukaryota</taxon>
        <taxon>Metazoa</taxon>
        <taxon>Chordata</taxon>
        <taxon>Craniata</taxon>
        <taxon>Vertebrata</taxon>
        <taxon>Euteleostomi</taxon>
        <taxon>Actinopterygii</taxon>
        <taxon>Neopterygii</taxon>
        <taxon>Teleostei</taxon>
        <taxon>Ostariophysi</taxon>
        <taxon>Siluriformes</taxon>
        <taxon>Siluridae</taxon>
        <taxon>Silurus</taxon>
    </lineage>
</organism>
<reference evidence="2" key="1">
    <citation type="submission" date="2018-07" db="EMBL/GenBank/DDBJ databases">
        <title>Comparative genomics of catfishes provides insights into carnivory and benthic adaptation.</title>
        <authorList>
            <person name="Zhang Y."/>
            <person name="Wang D."/>
            <person name="Peng Z."/>
            <person name="Zheng S."/>
            <person name="Shao F."/>
            <person name="Tao W."/>
        </authorList>
    </citation>
    <scope>NUCLEOTIDE SEQUENCE</scope>
    <source>
        <strain evidence="2">Chongqing</strain>
    </source>
</reference>
<accession>A0AAD5F952</accession>
<proteinExistence type="predicted"/>